<feature type="non-terminal residue" evidence="2">
    <location>
        <position position="1"/>
    </location>
</feature>
<keyword evidence="3" id="KW-1185">Reference proteome</keyword>
<organism evidence="2 3">
    <name type="scientific">Plakobranchus ocellatus</name>
    <dbReference type="NCBI Taxonomy" id="259542"/>
    <lineage>
        <taxon>Eukaryota</taxon>
        <taxon>Metazoa</taxon>
        <taxon>Spiralia</taxon>
        <taxon>Lophotrochozoa</taxon>
        <taxon>Mollusca</taxon>
        <taxon>Gastropoda</taxon>
        <taxon>Heterobranchia</taxon>
        <taxon>Euthyneura</taxon>
        <taxon>Panpulmonata</taxon>
        <taxon>Sacoglossa</taxon>
        <taxon>Placobranchoidea</taxon>
        <taxon>Plakobranchidae</taxon>
        <taxon>Plakobranchus</taxon>
    </lineage>
</organism>
<feature type="non-terminal residue" evidence="2">
    <location>
        <position position="67"/>
    </location>
</feature>
<dbReference type="EMBL" id="BLXT01006516">
    <property type="protein sequence ID" value="GFO31997.1"/>
    <property type="molecule type" value="Genomic_DNA"/>
</dbReference>
<dbReference type="Proteomes" id="UP000735302">
    <property type="component" value="Unassembled WGS sequence"/>
</dbReference>
<proteinExistence type="predicted"/>
<feature type="region of interest" description="Disordered" evidence="1">
    <location>
        <begin position="1"/>
        <end position="24"/>
    </location>
</feature>
<evidence type="ECO:0000313" key="2">
    <source>
        <dbReference type="EMBL" id="GFO31997.1"/>
    </source>
</evidence>
<comment type="caution">
    <text evidence="2">The sequence shown here is derived from an EMBL/GenBank/DDBJ whole genome shotgun (WGS) entry which is preliminary data.</text>
</comment>
<gene>
    <name evidence="2" type="ORF">PoB_005850200</name>
</gene>
<reference evidence="2 3" key="1">
    <citation type="journal article" date="2021" name="Elife">
        <title>Chloroplast acquisition without the gene transfer in kleptoplastic sea slugs, Plakobranchus ocellatus.</title>
        <authorList>
            <person name="Maeda T."/>
            <person name="Takahashi S."/>
            <person name="Yoshida T."/>
            <person name="Shimamura S."/>
            <person name="Takaki Y."/>
            <person name="Nagai Y."/>
            <person name="Toyoda A."/>
            <person name="Suzuki Y."/>
            <person name="Arimoto A."/>
            <person name="Ishii H."/>
            <person name="Satoh N."/>
            <person name="Nishiyama T."/>
            <person name="Hasebe M."/>
            <person name="Maruyama T."/>
            <person name="Minagawa J."/>
            <person name="Obokata J."/>
            <person name="Shigenobu S."/>
        </authorList>
    </citation>
    <scope>NUCLEOTIDE SEQUENCE [LARGE SCALE GENOMIC DNA]</scope>
</reference>
<sequence length="67" mass="7517">VTCTLTRYTGSDDKLPASTGNDRAGLAQSRDEQCRRYFQSSSSSYCRFEESDYWDEDFLCGGIQGGQ</sequence>
<protein>
    <submittedName>
        <fullName evidence="2">Uncharacterized protein</fullName>
    </submittedName>
</protein>
<evidence type="ECO:0000313" key="3">
    <source>
        <dbReference type="Proteomes" id="UP000735302"/>
    </source>
</evidence>
<evidence type="ECO:0000256" key="1">
    <source>
        <dbReference type="SAM" id="MobiDB-lite"/>
    </source>
</evidence>
<accession>A0AAV4CKR3</accession>
<name>A0AAV4CKR3_9GAST</name>
<dbReference type="AlphaFoldDB" id="A0AAV4CKR3"/>